<reference evidence="1 2" key="1">
    <citation type="submission" date="2023-03" db="EMBL/GenBank/DDBJ databases">
        <title>WGS of Gossypium arboreum.</title>
        <authorList>
            <person name="Yu D."/>
        </authorList>
    </citation>
    <scope>NUCLEOTIDE SEQUENCE [LARGE SCALE GENOMIC DNA]</scope>
    <source>
        <tissue evidence="1">Leaf</tissue>
    </source>
</reference>
<gene>
    <name evidence="1" type="ORF">PVK06_029177</name>
</gene>
<accession>A0ABR0P5Z2</accession>
<protein>
    <recommendedName>
        <fullName evidence="3">Reverse transcriptase domain-containing protein</fullName>
    </recommendedName>
</protein>
<evidence type="ECO:0000313" key="1">
    <source>
        <dbReference type="EMBL" id="KAK5813726.1"/>
    </source>
</evidence>
<dbReference type="PANTHER" id="PTHR46890:SF48">
    <property type="entry name" value="RNA-DIRECTED DNA POLYMERASE"/>
    <property type="match status" value="1"/>
</dbReference>
<evidence type="ECO:0008006" key="3">
    <source>
        <dbReference type="Google" id="ProtNLM"/>
    </source>
</evidence>
<evidence type="ECO:0000313" key="2">
    <source>
        <dbReference type="Proteomes" id="UP001358586"/>
    </source>
</evidence>
<comment type="caution">
    <text evidence="1">The sequence shown here is derived from an EMBL/GenBank/DDBJ whole genome shotgun (WGS) entry which is preliminary data.</text>
</comment>
<proteinExistence type="predicted"/>
<sequence>MKDLCPIALCNVLYKIIAKVLANRLKTLLPAIVSPLKSAFVLGRLITDSILVAFELIHYGRNRLGEAALKIDIRMENELAVLSLNDEENEILQIPRDPFVARERELYLVGCFLTASLIHFPVMKSTMANLWHSVRGVQIQDLGEKRLGHNDSFCDAKMMLGVEVTDIGIWLREEGERNNGGQWNRSKILRDGSREEITIGKGGINIDPILGFNLEWKMSSLDQSRRNVGMDQAQTAMEYDLEQCYHQRRREEEK</sequence>
<name>A0ABR0P5Z2_GOSAR</name>
<dbReference type="InterPro" id="IPR052343">
    <property type="entry name" value="Retrotransposon-Effector_Assoc"/>
</dbReference>
<keyword evidence="2" id="KW-1185">Reference proteome</keyword>
<dbReference type="Proteomes" id="UP001358586">
    <property type="component" value="Chromosome 8"/>
</dbReference>
<organism evidence="1 2">
    <name type="scientific">Gossypium arboreum</name>
    <name type="common">Tree cotton</name>
    <name type="synonym">Gossypium nanking</name>
    <dbReference type="NCBI Taxonomy" id="29729"/>
    <lineage>
        <taxon>Eukaryota</taxon>
        <taxon>Viridiplantae</taxon>
        <taxon>Streptophyta</taxon>
        <taxon>Embryophyta</taxon>
        <taxon>Tracheophyta</taxon>
        <taxon>Spermatophyta</taxon>
        <taxon>Magnoliopsida</taxon>
        <taxon>eudicotyledons</taxon>
        <taxon>Gunneridae</taxon>
        <taxon>Pentapetalae</taxon>
        <taxon>rosids</taxon>
        <taxon>malvids</taxon>
        <taxon>Malvales</taxon>
        <taxon>Malvaceae</taxon>
        <taxon>Malvoideae</taxon>
        <taxon>Gossypium</taxon>
    </lineage>
</organism>
<dbReference type="PANTHER" id="PTHR46890">
    <property type="entry name" value="NON-LTR RETROLELEMENT REVERSE TRANSCRIPTASE-LIKE PROTEIN-RELATED"/>
    <property type="match status" value="1"/>
</dbReference>
<dbReference type="EMBL" id="JARKNE010000008">
    <property type="protein sequence ID" value="KAK5813726.1"/>
    <property type="molecule type" value="Genomic_DNA"/>
</dbReference>